<name>A0A9P4USS3_9PEZI</name>
<evidence type="ECO:0000256" key="1">
    <source>
        <dbReference type="ARBA" id="ARBA00007133"/>
    </source>
</evidence>
<feature type="non-terminal residue" evidence="4">
    <location>
        <position position="1"/>
    </location>
</feature>
<feature type="region of interest" description="Disordered" evidence="3">
    <location>
        <begin position="47"/>
        <end position="66"/>
    </location>
</feature>
<dbReference type="OrthoDB" id="20018at2759"/>
<proteinExistence type="inferred from homology"/>
<keyword evidence="5" id="KW-1185">Reference proteome</keyword>
<dbReference type="GO" id="GO:0031083">
    <property type="term" value="C:BLOC-1 complex"/>
    <property type="evidence" value="ECO:0007669"/>
    <property type="project" value="InterPro"/>
</dbReference>
<evidence type="ECO:0000256" key="2">
    <source>
        <dbReference type="ARBA" id="ARBA00019577"/>
    </source>
</evidence>
<feature type="non-terminal residue" evidence="4">
    <location>
        <position position="105"/>
    </location>
</feature>
<dbReference type="GO" id="GO:0016197">
    <property type="term" value="P:endosomal transport"/>
    <property type="evidence" value="ECO:0007669"/>
    <property type="project" value="TreeGrafter"/>
</dbReference>
<gene>
    <name evidence="4" type="ORF">K431DRAFT_202623</name>
</gene>
<protein>
    <recommendedName>
        <fullName evidence="2">Biogenesis of lysosome-related organelles complex 1 subunit 1</fullName>
    </recommendedName>
</protein>
<dbReference type="PANTHER" id="PTHR13073:SF0">
    <property type="entry name" value="BIOGENESIS OF LYSOSOME-RELATED ORGANELLES COMPLEX 1 SUBUNIT 1"/>
    <property type="match status" value="1"/>
</dbReference>
<evidence type="ECO:0000313" key="4">
    <source>
        <dbReference type="EMBL" id="KAF2724033.1"/>
    </source>
</evidence>
<dbReference type="InterPro" id="IPR009395">
    <property type="entry name" value="BLOC1S1"/>
</dbReference>
<comment type="caution">
    <text evidence="4">The sequence shown here is derived from an EMBL/GenBank/DDBJ whole genome shotgun (WGS) entry which is preliminary data.</text>
</comment>
<evidence type="ECO:0000313" key="5">
    <source>
        <dbReference type="Proteomes" id="UP000799441"/>
    </source>
</evidence>
<dbReference type="EMBL" id="MU003773">
    <property type="protein sequence ID" value="KAF2724033.1"/>
    <property type="molecule type" value="Genomic_DNA"/>
</dbReference>
<dbReference type="AlphaFoldDB" id="A0A9P4USS3"/>
<evidence type="ECO:0000256" key="3">
    <source>
        <dbReference type="SAM" id="MobiDB-lite"/>
    </source>
</evidence>
<comment type="similarity">
    <text evidence="1">Belongs to the BLOC1S1 family.</text>
</comment>
<dbReference type="Pfam" id="PF06320">
    <property type="entry name" value="GCN5L1"/>
    <property type="match status" value="1"/>
</dbReference>
<dbReference type="Proteomes" id="UP000799441">
    <property type="component" value="Unassembled WGS sequence"/>
</dbReference>
<accession>A0A9P4USS3</accession>
<dbReference type="PANTHER" id="PTHR13073">
    <property type="entry name" value="BLOC-1 COMPLEX SUBUNIT 1"/>
    <property type="match status" value="1"/>
</dbReference>
<feature type="compositionally biased region" description="Basic and acidic residues" evidence="3">
    <location>
        <begin position="48"/>
        <end position="66"/>
    </location>
</feature>
<organism evidence="4 5">
    <name type="scientific">Polychaeton citri CBS 116435</name>
    <dbReference type="NCBI Taxonomy" id="1314669"/>
    <lineage>
        <taxon>Eukaryota</taxon>
        <taxon>Fungi</taxon>
        <taxon>Dikarya</taxon>
        <taxon>Ascomycota</taxon>
        <taxon>Pezizomycotina</taxon>
        <taxon>Dothideomycetes</taxon>
        <taxon>Dothideomycetidae</taxon>
        <taxon>Capnodiales</taxon>
        <taxon>Capnodiaceae</taxon>
        <taxon>Polychaeton</taxon>
    </lineage>
</organism>
<reference evidence="4" key="1">
    <citation type="journal article" date="2020" name="Stud. Mycol.">
        <title>101 Dothideomycetes genomes: a test case for predicting lifestyles and emergence of pathogens.</title>
        <authorList>
            <person name="Haridas S."/>
            <person name="Albert R."/>
            <person name="Binder M."/>
            <person name="Bloem J."/>
            <person name="Labutti K."/>
            <person name="Salamov A."/>
            <person name="Andreopoulos B."/>
            <person name="Baker S."/>
            <person name="Barry K."/>
            <person name="Bills G."/>
            <person name="Bluhm B."/>
            <person name="Cannon C."/>
            <person name="Castanera R."/>
            <person name="Culley D."/>
            <person name="Daum C."/>
            <person name="Ezra D."/>
            <person name="Gonzalez J."/>
            <person name="Henrissat B."/>
            <person name="Kuo A."/>
            <person name="Liang C."/>
            <person name="Lipzen A."/>
            <person name="Lutzoni F."/>
            <person name="Magnuson J."/>
            <person name="Mondo S."/>
            <person name="Nolan M."/>
            <person name="Ohm R."/>
            <person name="Pangilinan J."/>
            <person name="Park H.-J."/>
            <person name="Ramirez L."/>
            <person name="Alfaro M."/>
            <person name="Sun H."/>
            <person name="Tritt A."/>
            <person name="Yoshinaga Y."/>
            <person name="Zwiers L.-H."/>
            <person name="Turgeon B."/>
            <person name="Goodwin S."/>
            <person name="Spatafora J."/>
            <person name="Crous P."/>
            <person name="Grigoriev I."/>
        </authorList>
    </citation>
    <scope>NUCLEOTIDE SEQUENCE</scope>
    <source>
        <strain evidence="4">CBS 116435</strain>
    </source>
</reference>
<sequence length="105" mass="11607">SSDRSSRAQAEARAAVLASLQSAGSSYDAQMQQHARDIHSNAAAIGKQEADMRKHSKALGKESAKWQREIDKTTNGLKGFGDLQNFAEMMERDLLVIEETMRLVE</sequence>